<sequence>MAEIIVKSTEPEKALVMLKDAIAKKIALLEVSRQKYRKRLDKFEQKYNITSAQFINEWAAEDLEGKDMEYVEWAGEYHLYLDVEEELNILNSLEYVTR</sequence>
<keyword evidence="1" id="KW-0175">Coiled coil</keyword>
<organism evidence="2 3">
    <name type="scientific">Microseira wollei NIES-4236</name>
    <dbReference type="NCBI Taxonomy" id="2530354"/>
    <lineage>
        <taxon>Bacteria</taxon>
        <taxon>Bacillati</taxon>
        <taxon>Cyanobacteriota</taxon>
        <taxon>Cyanophyceae</taxon>
        <taxon>Oscillatoriophycideae</taxon>
        <taxon>Aerosakkonematales</taxon>
        <taxon>Aerosakkonemataceae</taxon>
        <taxon>Microseira</taxon>
    </lineage>
</organism>
<reference evidence="2" key="1">
    <citation type="submission" date="2019-10" db="EMBL/GenBank/DDBJ databases">
        <title>Draft genome sequece of Microseira wollei NIES-4236.</title>
        <authorList>
            <person name="Yamaguchi H."/>
            <person name="Suzuki S."/>
            <person name="Kawachi M."/>
        </authorList>
    </citation>
    <scope>NUCLEOTIDE SEQUENCE</scope>
    <source>
        <strain evidence="2">NIES-4236</strain>
    </source>
</reference>
<evidence type="ECO:0000256" key="1">
    <source>
        <dbReference type="SAM" id="Coils"/>
    </source>
</evidence>
<name>A0AAV3XQH0_9CYAN</name>
<comment type="caution">
    <text evidence="2">The sequence shown here is derived from an EMBL/GenBank/DDBJ whole genome shotgun (WGS) entry which is preliminary data.</text>
</comment>
<evidence type="ECO:0000313" key="3">
    <source>
        <dbReference type="Proteomes" id="UP001050975"/>
    </source>
</evidence>
<dbReference type="Proteomes" id="UP001050975">
    <property type="component" value="Unassembled WGS sequence"/>
</dbReference>
<evidence type="ECO:0000313" key="2">
    <source>
        <dbReference type="EMBL" id="GET42505.1"/>
    </source>
</evidence>
<gene>
    <name evidence="2" type="ORF">MiSe_73230</name>
</gene>
<dbReference type="EMBL" id="BLAY01000167">
    <property type="protein sequence ID" value="GET42505.1"/>
    <property type="molecule type" value="Genomic_DNA"/>
</dbReference>
<dbReference type="AlphaFoldDB" id="A0AAV3XQH0"/>
<proteinExistence type="predicted"/>
<feature type="coiled-coil region" evidence="1">
    <location>
        <begin position="26"/>
        <end position="53"/>
    </location>
</feature>
<keyword evidence="3" id="KW-1185">Reference proteome</keyword>
<accession>A0AAV3XQH0</accession>
<protein>
    <submittedName>
        <fullName evidence="2">Uncharacterized protein</fullName>
    </submittedName>
</protein>
<dbReference type="RefSeq" id="WP_226590135.1">
    <property type="nucleotide sequence ID" value="NZ_BLAY01000167.1"/>
</dbReference>